<name>A0ABW3TXZ4_9BACL</name>
<dbReference type="Proteomes" id="UP001597231">
    <property type="component" value="Unassembled WGS sequence"/>
</dbReference>
<evidence type="ECO:0000313" key="2">
    <source>
        <dbReference type="Proteomes" id="UP001597231"/>
    </source>
</evidence>
<dbReference type="EMBL" id="JBHTLT010000067">
    <property type="protein sequence ID" value="MFD1205706.1"/>
    <property type="molecule type" value="Genomic_DNA"/>
</dbReference>
<keyword evidence="2" id="KW-1185">Reference proteome</keyword>
<reference evidence="2" key="1">
    <citation type="journal article" date="2019" name="Int. J. Syst. Evol. Microbiol.">
        <title>The Global Catalogue of Microorganisms (GCM) 10K type strain sequencing project: providing services to taxonomists for standard genome sequencing and annotation.</title>
        <authorList>
            <consortium name="The Broad Institute Genomics Platform"/>
            <consortium name="The Broad Institute Genome Sequencing Center for Infectious Disease"/>
            <person name="Wu L."/>
            <person name="Ma J."/>
        </authorList>
    </citation>
    <scope>NUCLEOTIDE SEQUENCE [LARGE SCALE GENOMIC DNA]</scope>
    <source>
        <strain evidence="2">CCUG 53915</strain>
    </source>
</reference>
<organism evidence="1 2">
    <name type="scientific">Sporosarcina contaminans</name>
    <dbReference type="NCBI Taxonomy" id="633403"/>
    <lineage>
        <taxon>Bacteria</taxon>
        <taxon>Bacillati</taxon>
        <taxon>Bacillota</taxon>
        <taxon>Bacilli</taxon>
        <taxon>Bacillales</taxon>
        <taxon>Caryophanaceae</taxon>
        <taxon>Sporosarcina</taxon>
    </lineage>
</organism>
<sequence>MANEKRNQMADMLLQSLYDYHYAYNGASYNLPKAMLEADAQSKAAIEYLIENDYAADSGQGTESLVLAITKQGMDYINNK</sequence>
<comment type="caution">
    <text evidence="1">The sequence shown here is derived from an EMBL/GenBank/DDBJ whole genome shotgun (WGS) entry which is preliminary data.</text>
</comment>
<evidence type="ECO:0000313" key="1">
    <source>
        <dbReference type="EMBL" id="MFD1205706.1"/>
    </source>
</evidence>
<accession>A0ABW3TXZ4</accession>
<gene>
    <name evidence="1" type="ORF">ACFQ38_11405</name>
</gene>
<proteinExistence type="predicted"/>
<dbReference type="RefSeq" id="WP_336825723.1">
    <property type="nucleotide sequence ID" value="NZ_JBHTLT010000067.1"/>
</dbReference>
<protein>
    <submittedName>
        <fullName evidence="1">Uncharacterized protein</fullName>
    </submittedName>
</protein>